<comment type="caution">
    <text evidence="5">The sequence shown here is derived from an EMBL/GenBank/DDBJ whole genome shotgun (WGS) entry which is preliminary data.</text>
</comment>
<dbReference type="Gene3D" id="1.20.1310.10">
    <property type="entry name" value="Cullin Repeats"/>
    <property type="match status" value="3"/>
</dbReference>
<accession>A0AAV8Y9K0</accession>
<evidence type="ECO:0000256" key="2">
    <source>
        <dbReference type="PROSITE-ProRule" id="PRU00330"/>
    </source>
</evidence>
<dbReference type="Proteomes" id="UP001162156">
    <property type="component" value="Unassembled WGS sequence"/>
</dbReference>
<name>A0AAV8Y9K0_9CUCU</name>
<dbReference type="EMBL" id="JANEYF010002409">
    <property type="protein sequence ID" value="KAJ8946959.1"/>
    <property type="molecule type" value="Genomic_DNA"/>
</dbReference>
<evidence type="ECO:0000256" key="3">
    <source>
        <dbReference type="RuleBase" id="RU003829"/>
    </source>
</evidence>
<evidence type="ECO:0000313" key="6">
    <source>
        <dbReference type="Proteomes" id="UP001162156"/>
    </source>
</evidence>
<evidence type="ECO:0000313" key="5">
    <source>
        <dbReference type="EMBL" id="KAJ8946959.1"/>
    </source>
</evidence>
<dbReference type="SUPFAM" id="SSF75632">
    <property type="entry name" value="Cullin homology domain"/>
    <property type="match status" value="1"/>
</dbReference>
<dbReference type="PROSITE" id="PS50069">
    <property type="entry name" value="CULLIN_2"/>
    <property type="match status" value="1"/>
</dbReference>
<dbReference type="InterPro" id="IPR045093">
    <property type="entry name" value="Cullin"/>
</dbReference>
<sequence>MLYLIQIERKGDKVDTHLIKSVLGMLTELQIYDDIFQIEFLKVSHVFYLDEGNIFINSVDIREYLKHTQARIKEEQERSKNYLTKYTSAAVLETVYKNLIKDHLIIILEKAFELLFQNKIGEELGILYNLVKTVSMGIKHLSDYFVEYILKKGILIVNRPDNEKTMIQDLLDFKDKLDDIVENCFKGNDIFNDIIRNSFVKFINNKQNKPAQLLAKYIDVKLRCKDISDEELEVILNKVMVLFRYIQGKDIFEAFYKKGPGKKVASGKIHQSRCRGQYDRQT</sequence>
<dbReference type="Pfam" id="PF00888">
    <property type="entry name" value="Cullin"/>
    <property type="match status" value="1"/>
</dbReference>
<dbReference type="InterPro" id="IPR016158">
    <property type="entry name" value="Cullin_homology"/>
</dbReference>
<dbReference type="InterPro" id="IPR016159">
    <property type="entry name" value="Cullin_repeat-like_dom_sf"/>
</dbReference>
<feature type="domain" description="Cullin family profile" evidence="4">
    <location>
        <begin position="209"/>
        <end position="264"/>
    </location>
</feature>
<dbReference type="GO" id="GO:0031625">
    <property type="term" value="F:ubiquitin protein ligase binding"/>
    <property type="evidence" value="ECO:0007669"/>
    <property type="project" value="InterPro"/>
</dbReference>
<proteinExistence type="inferred from homology"/>
<evidence type="ECO:0000259" key="4">
    <source>
        <dbReference type="PROSITE" id="PS50069"/>
    </source>
</evidence>
<keyword evidence="6" id="KW-1185">Reference proteome</keyword>
<gene>
    <name evidence="5" type="ORF">NQ314_008760</name>
</gene>
<protein>
    <recommendedName>
        <fullName evidence="4">Cullin family profile domain-containing protein</fullName>
    </recommendedName>
</protein>
<dbReference type="AlphaFoldDB" id="A0AAV8Y9K0"/>
<dbReference type="FunFam" id="1.20.1310.10:FF:000001">
    <property type="entry name" value="Cullin 3"/>
    <property type="match status" value="1"/>
</dbReference>
<reference evidence="5" key="1">
    <citation type="journal article" date="2023" name="Insect Mol. Biol.">
        <title>Genome sequencing provides insights into the evolution of gene families encoding plant cell wall-degrading enzymes in longhorned beetles.</title>
        <authorList>
            <person name="Shin N.R."/>
            <person name="Okamura Y."/>
            <person name="Kirsch R."/>
            <person name="Pauchet Y."/>
        </authorList>
    </citation>
    <scope>NUCLEOTIDE SEQUENCE</scope>
    <source>
        <strain evidence="5">RBIC_L_NR</strain>
    </source>
</reference>
<dbReference type="SUPFAM" id="SSF74788">
    <property type="entry name" value="Cullin repeat-like"/>
    <property type="match status" value="1"/>
</dbReference>
<dbReference type="PANTHER" id="PTHR11932">
    <property type="entry name" value="CULLIN"/>
    <property type="match status" value="1"/>
</dbReference>
<organism evidence="5 6">
    <name type="scientific">Rhamnusium bicolor</name>
    <dbReference type="NCBI Taxonomy" id="1586634"/>
    <lineage>
        <taxon>Eukaryota</taxon>
        <taxon>Metazoa</taxon>
        <taxon>Ecdysozoa</taxon>
        <taxon>Arthropoda</taxon>
        <taxon>Hexapoda</taxon>
        <taxon>Insecta</taxon>
        <taxon>Pterygota</taxon>
        <taxon>Neoptera</taxon>
        <taxon>Endopterygota</taxon>
        <taxon>Coleoptera</taxon>
        <taxon>Polyphaga</taxon>
        <taxon>Cucujiformia</taxon>
        <taxon>Chrysomeloidea</taxon>
        <taxon>Cerambycidae</taxon>
        <taxon>Lepturinae</taxon>
        <taxon>Rhagiini</taxon>
        <taxon>Rhamnusium</taxon>
    </lineage>
</organism>
<comment type="similarity">
    <text evidence="1 2 3">Belongs to the cullin family.</text>
</comment>
<dbReference type="InterPro" id="IPR001373">
    <property type="entry name" value="Cullin_N"/>
</dbReference>
<evidence type="ECO:0000256" key="1">
    <source>
        <dbReference type="ARBA" id="ARBA00006019"/>
    </source>
</evidence>
<dbReference type="InterPro" id="IPR036317">
    <property type="entry name" value="Cullin_homology_sf"/>
</dbReference>
<dbReference type="GO" id="GO:0006511">
    <property type="term" value="P:ubiquitin-dependent protein catabolic process"/>
    <property type="evidence" value="ECO:0007669"/>
    <property type="project" value="InterPro"/>
</dbReference>